<dbReference type="InterPro" id="IPR041102">
    <property type="entry name" value="UvrA_inter"/>
</dbReference>
<name>A0A150WUL4_BDEBC</name>
<evidence type="ECO:0000256" key="3">
    <source>
        <dbReference type="ARBA" id="ARBA00022723"/>
    </source>
</evidence>
<evidence type="ECO:0000256" key="8">
    <source>
        <dbReference type="ARBA" id="ARBA00022771"/>
    </source>
</evidence>
<keyword evidence="3" id="KW-0479">Metal-binding</keyword>
<dbReference type="RefSeq" id="WP_063242677.1">
    <property type="nucleotide sequence ID" value="NZ_LUKF01000002.1"/>
</dbReference>
<evidence type="ECO:0000256" key="15">
    <source>
        <dbReference type="ARBA" id="ARBA00039316"/>
    </source>
</evidence>
<dbReference type="PROSITE" id="PS00211">
    <property type="entry name" value="ABC_TRANSPORTER_1"/>
    <property type="match status" value="2"/>
</dbReference>
<comment type="similarity">
    <text evidence="14">Belongs to the ABC transporter superfamily. UvrA family.</text>
</comment>
<keyword evidence="8" id="KW-0863">Zinc-finger</keyword>
<dbReference type="PROSITE" id="PS50893">
    <property type="entry name" value="ABC_TRANSPORTER_2"/>
    <property type="match status" value="1"/>
</dbReference>
<dbReference type="Gene3D" id="3.40.50.300">
    <property type="entry name" value="P-loop containing nucleotide triphosphate hydrolases"/>
    <property type="match status" value="3"/>
</dbReference>
<dbReference type="GO" id="GO:0009380">
    <property type="term" value="C:excinuclease repair complex"/>
    <property type="evidence" value="ECO:0007669"/>
    <property type="project" value="InterPro"/>
</dbReference>
<keyword evidence="2" id="KW-0963">Cytoplasm</keyword>
<dbReference type="SUPFAM" id="SSF52540">
    <property type="entry name" value="P-loop containing nucleoside triphosphate hydrolases"/>
    <property type="match status" value="2"/>
</dbReference>
<evidence type="ECO:0000256" key="11">
    <source>
        <dbReference type="ARBA" id="ARBA00022881"/>
    </source>
</evidence>
<evidence type="ECO:0000313" key="18">
    <source>
        <dbReference type="EMBL" id="KYG70185.1"/>
    </source>
</evidence>
<dbReference type="Gene3D" id="3.30.190.20">
    <property type="match status" value="1"/>
</dbReference>
<proteinExistence type="inferred from homology"/>
<evidence type="ECO:0000256" key="9">
    <source>
        <dbReference type="ARBA" id="ARBA00022833"/>
    </source>
</evidence>
<dbReference type="EMBL" id="LUKF01000002">
    <property type="protein sequence ID" value="KYG70185.1"/>
    <property type="molecule type" value="Genomic_DNA"/>
</dbReference>
<dbReference type="Proteomes" id="UP000075391">
    <property type="component" value="Unassembled WGS sequence"/>
</dbReference>
<dbReference type="GO" id="GO:0008270">
    <property type="term" value="F:zinc ion binding"/>
    <property type="evidence" value="ECO:0007669"/>
    <property type="project" value="UniProtKB-KW"/>
</dbReference>
<reference evidence="18 19" key="1">
    <citation type="submission" date="2016-03" db="EMBL/GenBank/DDBJ databases">
        <authorList>
            <person name="Ploux O."/>
        </authorList>
    </citation>
    <scope>NUCLEOTIDE SEQUENCE [LARGE SCALE GENOMIC DNA]</scope>
    <source>
        <strain evidence="18 19">BER2</strain>
    </source>
</reference>
<keyword evidence="9" id="KW-0862">Zinc</keyword>
<sequence length="867" mass="95785">MSHAEEDGIIVKGAKEHNLKNVSVTIPRNKITVFTGLSGSGKSSLAFDTVYAEGQRRYVESLSAYARNFLEQLKKPEVDSISGLSPAIAIDQKSVSTNPRSTVGTVTEIYDYLRLLYAKVGIPECPIHHIPVSSQTPQQIIEDVMKKSMGTKFYVLAPMASGKKGEFLAEFQRWAKKGFVKAKVDGKMIDLDKATKLAKTKTHDIDLVVDQLILKDTLKLRLAESINTSLGMANGRVIIETLDGERTAYSLHSACPQCGYSFPEIEPRIFSFNNPRGACETCNGLGTLDLEEEEQFSDSEVGGKKLDKVVYKYKGKKTSDEDDEEGEEMVLNACPDCKGTRLKQEALNIRVGEKTIAELADLSSVELREWISKIKWKSKDQLIAEKIVKQIVSRLDYLVRVGTSYLSLSRPARTLSGGEAQRIRLATQVGSSLIGVLYVMDEPSIGLHPRDHHRLLDIIGELKDRGNTILLVEHDEDTIRYADFVVDLGPRAGVLGGQMMAQGTPQELEKNPNSLTGKYLKGDVRIPIPKERRKGNGDFLKITGATGNNLRNVDLSIPLGTFTAVTGVSGSGKSTLIIDTLYKILAQHFYKALAQPSPYKKIEGLDKIDKVIDINQRPIGRTPRSTPATYVGLFPMIRDLFANLPDSKLRGYEPGRFSFNVKGGRCETCMGHGQIRVEMHFLSDVFVTCDTCQGRRYNRETLNIKYKNKSIADVLEMSVAEALEFFRNHTQIYRKLETLHRVGLDYMTLGQSSTTLSGGEAQRVKLSKELSRRGTGKTLYILDEPTTGLHFDDVRKLVELIQELADAGNTVLVIEHNMEVVKTADHVIDLGPDGGKGGGLIVATGTPEQVAKVSGSETGKFLKPVLK</sequence>
<dbReference type="GO" id="GO:0003677">
    <property type="term" value="F:DNA binding"/>
    <property type="evidence" value="ECO:0007669"/>
    <property type="project" value="UniProtKB-KW"/>
</dbReference>
<evidence type="ECO:0000256" key="12">
    <source>
        <dbReference type="ARBA" id="ARBA00023125"/>
    </source>
</evidence>
<dbReference type="Gene3D" id="1.20.1580.10">
    <property type="entry name" value="ABC transporter ATPase like domain"/>
    <property type="match status" value="1"/>
</dbReference>
<dbReference type="GO" id="GO:0006289">
    <property type="term" value="P:nucleotide-excision repair"/>
    <property type="evidence" value="ECO:0007669"/>
    <property type="project" value="InterPro"/>
</dbReference>
<evidence type="ECO:0000256" key="7">
    <source>
        <dbReference type="ARBA" id="ARBA00022769"/>
    </source>
</evidence>
<dbReference type="Pfam" id="PF17760">
    <property type="entry name" value="UvrA_inter"/>
    <property type="match status" value="1"/>
</dbReference>
<dbReference type="CDD" id="cd03271">
    <property type="entry name" value="ABC_UvrA_II"/>
    <property type="match status" value="1"/>
</dbReference>
<feature type="domain" description="ABC transporter" evidence="17">
    <location>
        <begin position="534"/>
        <end position="863"/>
    </location>
</feature>
<keyword evidence="5" id="KW-0547">Nucleotide-binding</keyword>
<protein>
    <recommendedName>
        <fullName evidence="15">UvrABC system protein A</fullName>
    </recommendedName>
    <alternativeName>
        <fullName evidence="16">Excinuclease ABC subunit A</fullName>
    </alternativeName>
</protein>
<evidence type="ECO:0000256" key="2">
    <source>
        <dbReference type="ARBA" id="ARBA00022490"/>
    </source>
</evidence>
<dbReference type="InterPro" id="IPR017871">
    <property type="entry name" value="ABC_transporter-like_CS"/>
</dbReference>
<dbReference type="PANTHER" id="PTHR43152:SF3">
    <property type="entry name" value="UVRABC SYSTEM PROTEIN A"/>
    <property type="match status" value="1"/>
</dbReference>
<dbReference type="OrthoDB" id="5287123at2"/>
<dbReference type="NCBIfam" id="TIGR00630">
    <property type="entry name" value="uvra"/>
    <property type="match status" value="1"/>
</dbReference>
<dbReference type="InterPro" id="IPR003439">
    <property type="entry name" value="ABC_transporter-like_ATP-bd"/>
</dbReference>
<evidence type="ECO:0000256" key="14">
    <source>
        <dbReference type="ARBA" id="ARBA00038000"/>
    </source>
</evidence>
<evidence type="ECO:0000256" key="10">
    <source>
        <dbReference type="ARBA" id="ARBA00022840"/>
    </source>
</evidence>
<dbReference type="GO" id="GO:0005524">
    <property type="term" value="F:ATP binding"/>
    <property type="evidence" value="ECO:0007669"/>
    <property type="project" value="UniProtKB-KW"/>
</dbReference>
<gene>
    <name evidence="18" type="primary">uvrA</name>
    <name evidence="18" type="ORF">AZI85_13620</name>
</gene>
<evidence type="ECO:0000259" key="17">
    <source>
        <dbReference type="PROSITE" id="PS50893"/>
    </source>
</evidence>
<keyword evidence="13" id="KW-0234">DNA repair</keyword>
<dbReference type="Pfam" id="PF00005">
    <property type="entry name" value="ABC_tran"/>
    <property type="match status" value="1"/>
</dbReference>
<keyword evidence="12" id="KW-0238">DNA-binding</keyword>
<evidence type="ECO:0000256" key="5">
    <source>
        <dbReference type="ARBA" id="ARBA00022741"/>
    </source>
</evidence>
<dbReference type="AlphaFoldDB" id="A0A150WUL4"/>
<keyword evidence="4" id="KW-0677">Repeat</keyword>
<evidence type="ECO:0000256" key="1">
    <source>
        <dbReference type="ARBA" id="ARBA00004496"/>
    </source>
</evidence>
<evidence type="ECO:0000256" key="4">
    <source>
        <dbReference type="ARBA" id="ARBA00022737"/>
    </source>
</evidence>
<keyword evidence="10" id="KW-0067">ATP-binding</keyword>
<dbReference type="PANTHER" id="PTHR43152">
    <property type="entry name" value="UVRABC SYSTEM PROTEIN A"/>
    <property type="match status" value="1"/>
</dbReference>
<evidence type="ECO:0000256" key="16">
    <source>
        <dbReference type="ARBA" id="ARBA00042156"/>
    </source>
</evidence>
<evidence type="ECO:0000256" key="6">
    <source>
        <dbReference type="ARBA" id="ARBA00022763"/>
    </source>
</evidence>
<dbReference type="InterPro" id="IPR004602">
    <property type="entry name" value="UvrA"/>
</dbReference>
<comment type="subcellular location">
    <subcellularLocation>
        <location evidence="1">Cytoplasm</location>
    </subcellularLocation>
</comment>
<dbReference type="InterPro" id="IPR027417">
    <property type="entry name" value="P-loop_NTPase"/>
</dbReference>
<accession>A0A150WUL4</accession>
<evidence type="ECO:0000313" key="19">
    <source>
        <dbReference type="Proteomes" id="UP000075391"/>
    </source>
</evidence>
<keyword evidence="11" id="KW-0267">Excision nuclease</keyword>
<dbReference type="GO" id="GO:0004518">
    <property type="term" value="F:nuclease activity"/>
    <property type="evidence" value="ECO:0007669"/>
    <property type="project" value="UniProtKB-KW"/>
</dbReference>
<dbReference type="GO" id="GO:0005737">
    <property type="term" value="C:cytoplasm"/>
    <property type="evidence" value="ECO:0007669"/>
    <property type="project" value="UniProtKB-SubCell"/>
</dbReference>
<keyword evidence="7" id="KW-0228">DNA excision</keyword>
<keyword evidence="6" id="KW-0227">DNA damage</keyword>
<organism evidence="18 19">
    <name type="scientific">Bdellovibrio bacteriovorus</name>
    <dbReference type="NCBI Taxonomy" id="959"/>
    <lineage>
        <taxon>Bacteria</taxon>
        <taxon>Pseudomonadati</taxon>
        <taxon>Bdellovibrionota</taxon>
        <taxon>Bdellovibrionia</taxon>
        <taxon>Bdellovibrionales</taxon>
        <taxon>Pseudobdellovibrionaceae</taxon>
        <taxon>Bdellovibrio</taxon>
    </lineage>
</organism>
<comment type="caution">
    <text evidence="18">The sequence shown here is derived from an EMBL/GenBank/DDBJ whole genome shotgun (WGS) entry which is preliminary data.</text>
</comment>
<evidence type="ECO:0000256" key="13">
    <source>
        <dbReference type="ARBA" id="ARBA00023204"/>
    </source>
</evidence>
<dbReference type="GO" id="GO:0016887">
    <property type="term" value="F:ATP hydrolysis activity"/>
    <property type="evidence" value="ECO:0007669"/>
    <property type="project" value="InterPro"/>
</dbReference>